<organism evidence="3 4">
    <name type="scientific">Bosea caraganae</name>
    <dbReference type="NCBI Taxonomy" id="2763117"/>
    <lineage>
        <taxon>Bacteria</taxon>
        <taxon>Pseudomonadati</taxon>
        <taxon>Pseudomonadota</taxon>
        <taxon>Alphaproteobacteria</taxon>
        <taxon>Hyphomicrobiales</taxon>
        <taxon>Boseaceae</taxon>
        <taxon>Bosea</taxon>
    </lineage>
</organism>
<evidence type="ECO:0000256" key="1">
    <source>
        <dbReference type="SAM" id="Coils"/>
    </source>
</evidence>
<comment type="caution">
    <text evidence="3">The sequence shown here is derived from an EMBL/GenBank/DDBJ whole genome shotgun (WGS) entry which is preliminary data.</text>
</comment>
<keyword evidence="1" id="KW-0175">Coiled coil</keyword>
<evidence type="ECO:0000313" key="3">
    <source>
        <dbReference type="EMBL" id="RDJ29459.1"/>
    </source>
</evidence>
<feature type="coiled-coil region" evidence="1">
    <location>
        <begin position="77"/>
        <end position="111"/>
    </location>
</feature>
<evidence type="ECO:0000313" key="4">
    <source>
        <dbReference type="Proteomes" id="UP000255207"/>
    </source>
</evidence>
<accession>A0A370LC80</accession>
<name>A0A370LC80_9HYPH</name>
<gene>
    <name evidence="3" type="ORF">DWE98_02600</name>
</gene>
<reference evidence="4" key="1">
    <citation type="submission" date="2018-07" db="EMBL/GenBank/DDBJ databases">
        <authorList>
            <person name="Safronova V.I."/>
            <person name="Chirak E.R."/>
            <person name="Sazanova A.L."/>
        </authorList>
    </citation>
    <scope>NUCLEOTIDE SEQUENCE [LARGE SCALE GENOMIC DNA]</scope>
    <source>
        <strain evidence="4">RCAM04685</strain>
    </source>
</reference>
<dbReference type="AlphaFoldDB" id="A0A370LC80"/>
<protein>
    <recommendedName>
        <fullName evidence="5">MgtE protein</fullName>
    </recommendedName>
</protein>
<evidence type="ECO:0008006" key="5">
    <source>
        <dbReference type="Google" id="ProtNLM"/>
    </source>
</evidence>
<dbReference type="SUPFAM" id="SSF158791">
    <property type="entry name" value="MgtE N-terminal domain-like"/>
    <property type="match status" value="1"/>
</dbReference>
<dbReference type="EMBL" id="QQTP01000001">
    <property type="protein sequence ID" value="RDJ29459.1"/>
    <property type="molecule type" value="Genomic_DNA"/>
</dbReference>
<sequence>MMASNRLAIKSLCSVSFAAFVLALAPGMALAQATRTTPAAAATPPAAAAPTPDSEAFCTSIRDPAAEARFAWQAKTLKSLEGKLSDTLAKLEEKKAELKRLMDQRDAETQQAETRMVEIFSRMRPEAAALQLAAMDQGIAASLLGKLAPRNASAVLNEMEAARAAQLAEAMNGNRLRPANATAPTGARTR</sequence>
<feature type="signal peptide" evidence="2">
    <location>
        <begin position="1"/>
        <end position="31"/>
    </location>
</feature>
<proteinExistence type="predicted"/>
<evidence type="ECO:0000256" key="2">
    <source>
        <dbReference type="SAM" id="SignalP"/>
    </source>
</evidence>
<dbReference type="Proteomes" id="UP000255207">
    <property type="component" value="Unassembled WGS sequence"/>
</dbReference>
<keyword evidence="2" id="KW-0732">Signal</keyword>
<keyword evidence="4" id="KW-1185">Reference proteome</keyword>
<feature type="chain" id="PRO_5016753078" description="MgtE protein" evidence="2">
    <location>
        <begin position="32"/>
        <end position="190"/>
    </location>
</feature>